<name>A0A2P6S2C6_ROSCH</name>
<dbReference type="EMBL" id="PDCK01000040">
    <property type="protein sequence ID" value="PRQ52830.1"/>
    <property type="molecule type" value="Genomic_DNA"/>
</dbReference>
<gene>
    <name evidence="1" type="ORF">RchiOBHm_Chr2g0159741</name>
</gene>
<proteinExistence type="predicted"/>
<sequence length="57" mass="6310">MSYLKLGIMNLSSSGLPGEITSCISNLDMLHLCRYSKLDNLAIADFMCAYICSNFIN</sequence>
<accession>A0A2P6S2C6</accession>
<dbReference type="AlphaFoldDB" id="A0A2P6S2C6"/>
<keyword evidence="2" id="KW-1185">Reference proteome</keyword>
<dbReference type="Proteomes" id="UP000238479">
    <property type="component" value="Chromosome 2"/>
</dbReference>
<organism evidence="1 2">
    <name type="scientific">Rosa chinensis</name>
    <name type="common">China rose</name>
    <dbReference type="NCBI Taxonomy" id="74649"/>
    <lineage>
        <taxon>Eukaryota</taxon>
        <taxon>Viridiplantae</taxon>
        <taxon>Streptophyta</taxon>
        <taxon>Embryophyta</taxon>
        <taxon>Tracheophyta</taxon>
        <taxon>Spermatophyta</taxon>
        <taxon>Magnoliopsida</taxon>
        <taxon>eudicotyledons</taxon>
        <taxon>Gunneridae</taxon>
        <taxon>Pentapetalae</taxon>
        <taxon>rosids</taxon>
        <taxon>fabids</taxon>
        <taxon>Rosales</taxon>
        <taxon>Rosaceae</taxon>
        <taxon>Rosoideae</taxon>
        <taxon>Rosoideae incertae sedis</taxon>
        <taxon>Rosa</taxon>
    </lineage>
</organism>
<reference evidence="1 2" key="1">
    <citation type="journal article" date="2018" name="Nat. Genet.">
        <title>The Rosa genome provides new insights in the design of modern roses.</title>
        <authorList>
            <person name="Bendahmane M."/>
        </authorList>
    </citation>
    <scope>NUCLEOTIDE SEQUENCE [LARGE SCALE GENOMIC DNA]</scope>
    <source>
        <strain evidence="2">cv. Old Blush</strain>
    </source>
</reference>
<evidence type="ECO:0000313" key="2">
    <source>
        <dbReference type="Proteomes" id="UP000238479"/>
    </source>
</evidence>
<dbReference type="Gramene" id="PRQ52830">
    <property type="protein sequence ID" value="PRQ52830"/>
    <property type="gene ID" value="RchiOBHm_Chr2g0159741"/>
</dbReference>
<evidence type="ECO:0000313" key="1">
    <source>
        <dbReference type="EMBL" id="PRQ52830.1"/>
    </source>
</evidence>
<comment type="caution">
    <text evidence="1">The sequence shown here is derived from an EMBL/GenBank/DDBJ whole genome shotgun (WGS) entry which is preliminary data.</text>
</comment>
<protein>
    <submittedName>
        <fullName evidence="1">Uncharacterized protein</fullName>
    </submittedName>
</protein>